<dbReference type="CDD" id="cd02516">
    <property type="entry name" value="CDP-ME_synthetase"/>
    <property type="match status" value="1"/>
</dbReference>
<dbReference type="PATRIC" id="fig|1208321.3.peg.3117"/>
<evidence type="ECO:0000256" key="5">
    <source>
        <dbReference type="ARBA" id="ARBA00022695"/>
    </source>
</evidence>
<dbReference type="EC" id="2.7.7.60" evidence="7"/>
<accession>W1RU82</accession>
<evidence type="ECO:0000256" key="6">
    <source>
        <dbReference type="ARBA" id="ARBA00023229"/>
    </source>
</evidence>
<dbReference type="PROSITE" id="PS01295">
    <property type="entry name" value="ISPD"/>
    <property type="match status" value="1"/>
</dbReference>
<comment type="pathway">
    <text evidence="2 7">Isoprenoid biosynthesis; isopentenyl diphosphate biosynthesis via DXP pathway; isopentenyl diphosphate from 1-deoxy-D-xylulose 5-phosphate: step 2/6.</text>
</comment>
<name>W1RU82_9GAMM</name>
<evidence type="ECO:0000256" key="7">
    <source>
        <dbReference type="HAMAP-Rule" id="MF_00108"/>
    </source>
</evidence>
<dbReference type="GO" id="GO:0019288">
    <property type="term" value="P:isopentenyl diphosphate biosynthetic process, methylerythritol 4-phosphate pathway"/>
    <property type="evidence" value="ECO:0007669"/>
    <property type="project" value="UniProtKB-UniRule"/>
</dbReference>
<dbReference type="InterPro" id="IPR034683">
    <property type="entry name" value="IspD/TarI"/>
</dbReference>
<dbReference type="EMBL" id="AYOZ01000056">
    <property type="protein sequence ID" value="ETI58413.1"/>
    <property type="molecule type" value="Genomic_DNA"/>
</dbReference>
<keyword evidence="4 7" id="KW-0808">Transferase</keyword>
<dbReference type="GO" id="GO:0050518">
    <property type="term" value="F:2-C-methyl-D-erythritol 4-phosphate cytidylyltransferase activity"/>
    <property type="evidence" value="ECO:0007669"/>
    <property type="project" value="UniProtKB-UniRule"/>
</dbReference>
<feature type="site" description="Positions MEP for the nucleophilic attack" evidence="7">
    <location>
        <position position="213"/>
    </location>
</feature>
<dbReference type="UniPathway" id="UPA00056">
    <property type="reaction ID" value="UER00093"/>
</dbReference>
<comment type="catalytic activity">
    <reaction evidence="1 7">
        <text>2-C-methyl-D-erythritol 4-phosphate + CTP + H(+) = 4-CDP-2-C-methyl-D-erythritol + diphosphate</text>
        <dbReference type="Rhea" id="RHEA:13429"/>
        <dbReference type="ChEBI" id="CHEBI:15378"/>
        <dbReference type="ChEBI" id="CHEBI:33019"/>
        <dbReference type="ChEBI" id="CHEBI:37563"/>
        <dbReference type="ChEBI" id="CHEBI:57823"/>
        <dbReference type="ChEBI" id="CHEBI:58262"/>
        <dbReference type="EC" id="2.7.7.60"/>
    </reaction>
</comment>
<dbReference type="Pfam" id="PF01128">
    <property type="entry name" value="IspD"/>
    <property type="match status" value="1"/>
</dbReference>
<protein>
    <recommendedName>
        <fullName evidence="7">2-C-methyl-D-erythritol 4-phosphate cytidylyltransferase</fullName>
        <ecNumber evidence="7">2.7.7.60</ecNumber>
    </recommendedName>
    <alternativeName>
        <fullName evidence="7">4-diphosphocytidyl-2C-methyl-D-erythritol synthase</fullName>
    </alternativeName>
    <alternativeName>
        <fullName evidence="7">MEP cytidylyltransferase</fullName>
        <shortName evidence="7">MCT</shortName>
    </alternativeName>
</protein>
<feature type="site" description="Positions MEP for the nucleophilic attack" evidence="7">
    <location>
        <position position="157"/>
    </location>
</feature>
<dbReference type="STRING" id="1208321.D104_15655"/>
<dbReference type="eggNOG" id="COG1211">
    <property type="taxonomic scope" value="Bacteria"/>
</dbReference>
<evidence type="ECO:0000256" key="4">
    <source>
        <dbReference type="ARBA" id="ARBA00022679"/>
    </source>
</evidence>
<dbReference type="PANTHER" id="PTHR32125">
    <property type="entry name" value="2-C-METHYL-D-ERYTHRITOL 4-PHOSPHATE CYTIDYLYLTRANSFERASE, CHLOROPLASTIC"/>
    <property type="match status" value="1"/>
</dbReference>
<proteinExistence type="inferred from homology"/>
<dbReference type="InterPro" id="IPR001228">
    <property type="entry name" value="IspD"/>
</dbReference>
<gene>
    <name evidence="7" type="primary">ispD</name>
    <name evidence="8" type="ORF">D104_15655</name>
</gene>
<keyword evidence="9" id="KW-1185">Reference proteome</keyword>
<dbReference type="Proteomes" id="UP000018857">
    <property type="component" value="Unassembled WGS sequence"/>
</dbReference>
<dbReference type="RefSeq" id="WP_024025173.1">
    <property type="nucleotide sequence ID" value="NZ_AYOZ01000056.1"/>
</dbReference>
<evidence type="ECO:0000313" key="8">
    <source>
        <dbReference type="EMBL" id="ETI58413.1"/>
    </source>
</evidence>
<comment type="caution">
    <text evidence="8">The sequence shown here is derived from an EMBL/GenBank/DDBJ whole genome shotgun (WGS) entry which is preliminary data.</text>
</comment>
<dbReference type="HAMAP" id="MF_00108">
    <property type="entry name" value="IspD"/>
    <property type="match status" value="1"/>
</dbReference>
<feature type="site" description="Transition state stabilizer" evidence="7">
    <location>
        <position position="24"/>
    </location>
</feature>
<keyword evidence="5 7" id="KW-0548">Nucleotidyltransferase</keyword>
<dbReference type="InterPro" id="IPR050088">
    <property type="entry name" value="IspD/TarI_cytidylyltransf_bact"/>
</dbReference>
<dbReference type="NCBIfam" id="TIGR00453">
    <property type="entry name" value="ispD"/>
    <property type="match status" value="1"/>
</dbReference>
<dbReference type="InterPro" id="IPR029044">
    <property type="entry name" value="Nucleotide-diphossugar_trans"/>
</dbReference>
<evidence type="ECO:0000256" key="1">
    <source>
        <dbReference type="ARBA" id="ARBA00001282"/>
    </source>
</evidence>
<dbReference type="AlphaFoldDB" id="W1RU82"/>
<dbReference type="InterPro" id="IPR018294">
    <property type="entry name" value="ISPD_synthase_CS"/>
</dbReference>
<sequence length="249" mass="27641">MIQPLWVIIPAAGVGQRMQAKCPKQYLSLAGQTILDRTIEIFISHPLVCGVLIGIGEGDAYWPDSKWYDHEDVRIFVGGKERSDTVQKGLRSLSKILDSEQHDVLVHDAARPLLTRAALDRIITHRSAQGSILAMPVKDTVKRQLADKALVESTLDRRVIWLAQTPQKFPQKALLNALEKAEHDGMAVTDECSAMEYVGWHPDLVMGESSNIKVTLPEDLLIAEALFSYLLETNLLNSTGSNSNRECNS</sequence>
<reference evidence="8 9" key="1">
    <citation type="journal article" date="2014" name="Genome Announc.">
        <title>Draft Genome Sequence of Marinomonas sp. Strain D104, a Polycyclic Aromatic Hydrocarbon-Degrading Bacterium from the Deep-Sea Sediment of the Arctic Ocean.</title>
        <authorList>
            <person name="Dong C."/>
            <person name="Bai X."/>
            <person name="Lai Q."/>
            <person name="Xie Y."/>
            <person name="Chen X."/>
            <person name="Shao Z."/>
        </authorList>
    </citation>
    <scope>NUCLEOTIDE SEQUENCE [LARGE SCALE GENOMIC DNA]</scope>
    <source>
        <strain evidence="8 9">D104</strain>
    </source>
</reference>
<evidence type="ECO:0000256" key="3">
    <source>
        <dbReference type="ARBA" id="ARBA00009789"/>
    </source>
</evidence>
<comment type="function">
    <text evidence="7">Catalyzes the formation of 4-diphosphocytidyl-2-C-methyl-D-erythritol from CTP and 2-C-methyl-D-erythritol 4-phosphate (MEP).</text>
</comment>
<dbReference type="SUPFAM" id="SSF53448">
    <property type="entry name" value="Nucleotide-diphospho-sugar transferases"/>
    <property type="match status" value="1"/>
</dbReference>
<dbReference type="OrthoDB" id="9806837at2"/>
<keyword evidence="6 7" id="KW-0414">Isoprene biosynthesis</keyword>
<dbReference type="FunFam" id="3.90.550.10:FF:000003">
    <property type="entry name" value="2-C-methyl-D-erythritol 4-phosphate cytidylyltransferase"/>
    <property type="match status" value="1"/>
</dbReference>
<comment type="similarity">
    <text evidence="3 7">Belongs to the IspD/TarI cytidylyltransferase family. IspD subfamily.</text>
</comment>
<dbReference type="PANTHER" id="PTHR32125:SF4">
    <property type="entry name" value="2-C-METHYL-D-ERYTHRITOL 4-PHOSPHATE CYTIDYLYLTRANSFERASE, CHLOROPLASTIC"/>
    <property type="match status" value="1"/>
</dbReference>
<evidence type="ECO:0000313" key="9">
    <source>
        <dbReference type="Proteomes" id="UP000018857"/>
    </source>
</evidence>
<organism evidence="8 9">
    <name type="scientific">Marinomonas profundimaris</name>
    <dbReference type="NCBI Taxonomy" id="1208321"/>
    <lineage>
        <taxon>Bacteria</taxon>
        <taxon>Pseudomonadati</taxon>
        <taxon>Pseudomonadota</taxon>
        <taxon>Gammaproteobacteria</taxon>
        <taxon>Oceanospirillales</taxon>
        <taxon>Oceanospirillaceae</taxon>
        <taxon>Marinomonas</taxon>
    </lineage>
</organism>
<evidence type="ECO:0000256" key="2">
    <source>
        <dbReference type="ARBA" id="ARBA00004787"/>
    </source>
</evidence>
<dbReference type="Gene3D" id="3.90.550.10">
    <property type="entry name" value="Spore Coat Polysaccharide Biosynthesis Protein SpsA, Chain A"/>
    <property type="match status" value="1"/>
</dbReference>
<feature type="site" description="Transition state stabilizer" evidence="7">
    <location>
        <position position="17"/>
    </location>
</feature>